<name>A0ABR2Z566_9CHLO</name>
<gene>
    <name evidence="1" type="ORF">WJX75_007738</name>
</gene>
<accession>A0ABR2Z566</accession>
<evidence type="ECO:0000313" key="2">
    <source>
        <dbReference type="Proteomes" id="UP001491310"/>
    </source>
</evidence>
<organism evidence="1 2">
    <name type="scientific">Coccomyxa subellipsoidea</name>
    <dbReference type="NCBI Taxonomy" id="248742"/>
    <lineage>
        <taxon>Eukaryota</taxon>
        <taxon>Viridiplantae</taxon>
        <taxon>Chlorophyta</taxon>
        <taxon>core chlorophytes</taxon>
        <taxon>Trebouxiophyceae</taxon>
        <taxon>Trebouxiophyceae incertae sedis</taxon>
        <taxon>Coccomyxaceae</taxon>
        <taxon>Coccomyxa</taxon>
    </lineage>
</organism>
<comment type="caution">
    <text evidence="1">The sequence shown here is derived from an EMBL/GenBank/DDBJ whole genome shotgun (WGS) entry which is preliminary data.</text>
</comment>
<protein>
    <submittedName>
        <fullName evidence="1">Uncharacterized protein</fullName>
    </submittedName>
</protein>
<keyword evidence="2" id="KW-1185">Reference proteome</keyword>
<dbReference type="Proteomes" id="UP001491310">
    <property type="component" value="Unassembled WGS sequence"/>
</dbReference>
<evidence type="ECO:0000313" key="1">
    <source>
        <dbReference type="EMBL" id="KAK9918876.1"/>
    </source>
</evidence>
<reference evidence="1 2" key="1">
    <citation type="journal article" date="2024" name="Nat. Commun.">
        <title>Phylogenomics reveals the evolutionary origins of lichenization in chlorophyte algae.</title>
        <authorList>
            <person name="Puginier C."/>
            <person name="Libourel C."/>
            <person name="Otte J."/>
            <person name="Skaloud P."/>
            <person name="Haon M."/>
            <person name="Grisel S."/>
            <person name="Petersen M."/>
            <person name="Berrin J.G."/>
            <person name="Delaux P.M."/>
            <person name="Dal Grande F."/>
            <person name="Keller J."/>
        </authorList>
    </citation>
    <scope>NUCLEOTIDE SEQUENCE [LARGE SCALE GENOMIC DNA]</scope>
    <source>
        <strain evidence="1 2">SAG 216-7</strain>
    </source>
</reference>
<dbReference type="EMBL" id="JALJOT010000001">
    <property type="protein sequence ID" value="KAK9918876.1"/>
    <property type="molecule type" value="Genomic_DNA"/>
</dbReference>
<proteinExistence type="predicted"/>
<sequence length="204" mass="22046">MGGRVSDSQQCWRSSTCTSSTCPAVKERAPEEVGRNCFPHCNLHAVTCLDGAIPAHGVWVMAAIRRIKRHACGDGRGKYSELLAEVRMAGAGDPRSAAEYERMLGCLAGEQYVFVDVANLVGQEAQADVYVMRQKTGRCSTLSGIACTRPATFQTRACGCSCMLATSNIGMPLAAAFVAVPQQISRRHERYCVLPYEAHEVSPT</sequence>